<keyword evidence="2" id="KW-0808">Transferase</keyword>
<dbReference type="Gene3D" id="3.40.50.150">
    <property type="entry name" value="Vaccinia Virus protein VP39"/>
    <property type="match status" value="1"/>
</dbReference>
<dbReference type="STRING" id="1193518.BN13_190002"/>
<dbReference type="InterPro" id="IPR029063">
    <property type="entry name" value="SAM-dependent_MTases_sf"/>
</dbReference>
<comment type="caution">
    <text evidence="2">The sequence shown here is derived from an EMBL/GenBank/DDBJ whole genome shotgun (WGS) entry which is preliminary data.</text>
</comment>
<dbReference type="InterPro" id="IPR013216">
    <property type="entry name" value="Methyltransf_11"/>
</dbReference>
<dbReference type="Pfam" id="PF08241">
    <property type="entry name" value="Methyltransf_11"/>
    <property type="match status" value="1"/>
</dbReference>
<dbReference type="AlphaFoldDB" id="A0A077MCK8"/>
<evidence type="ECO:0000313" key="3">
    <source>
        <dbReference type="Proteomes" id="UP000035720"/>
    </source>
</evidence>
<dbReference type="EMBL" id="CAJC01000101">
    <property type="protein sequence ID" value="CCI52597.1"/>
    <property type="molecule type" value="Genomic_DNA"/>
</dbReference>
<keyword evidence="2" id="KW-0489">Methyltransferase</keyword>
<dbReference type="Proteomes" id="UP000035720">
    <property type="component" value="Unassembled WGS sequence"/>
</dbReference>
<keyword evidence="3" id="KW-1185">Reference proteome</keyword>
<sequence length="226" mass="25369">MFRAFLQEQSNPEVFYRSLARDTIALVGAHEPIQGRLVVDVGAGEHQFAEEFQKAGARYLPVDRDHRILTELPQRGIQGLGERLPLPDGCADIVMSSNVAEHVRTPGVLGDELVRIARPGGLIFLAYTSWASPWGGHETSPWHWFGGDYAARRYARRRGRPPKNRYGDNMFATSVAGGLRWAQNQPDAWLVDAFPRYHPDWAAGVLSVPGAREVATWNLTMLLRRR</sequence>
<organism evidence="2 3">
    <name type="scientific">Nostocoides jenkinsii Ben 74</name>
    <dbReference type="NCBI Taxonomy" id="1193518"/>
    <lineage>
        <taxon>Bacteria</taxon>
        <taxon>Bacillati</taxon>
        <taxon>Actinomycetota</taxon>
        <taxon>Actinomycetes</taxon>
        <taxon>Micrococcales</taxon>
        <taxon>Intrasporangiaceae</taxon>
        <taxon>Nostocoides</taxon>
    </lineage>
</organism>
<dbReference type="GO" id="GO:0008757">
    <property type="term" value="F:S-adenosylmethionine-dependent methyltransferase activity"/>
    <property type="evidence" value="ECO:0007669"/>
    <property type="project" value="InterPro"/>
</dbReference>
<gene>
    <name evidence="2" type="ORF">BN13_190002</name>
</gene>
<dbReference type="OrthoDB" id="3206826at2"/>
<proteinExistence type="predicted"/>
<protein>
    <submittedName>
        <fullName evidence="2">Uncharacterized methyltransferase MAB_4481</fullName>
        <ecNumber evidence="2">2.1.1.-</ecNumber>
    </submittedName>
</protein>
<dbReference type="GO" id="GO:0032259">
    <property type="term" value="P:methylation"/>
    <property type="evidence" value="ECO:0007669"/>
    <property type="project" value="UniProtKB-KW"/>
</dbReference>
<dbReference type="EC" id="2.1.1.-" evidence="2"/>
<accession>A0A077MCK8</accession>
<evidence type="ECO:0000259" key="1">
    <source>
        <dbReference type="Pfam" id="PF08241"/>
    </source>
</evidence>
<reference evidence="2 3" key="1">
    <citation type="journal article" date="2013" name="ISME J.">
        <title>A metabolic model for members of the genus Tetrasphaera involved in enhanced biological phosphorus removal.</title>
        <authorList>
            <person name="Kristiansen R."/>
            <person name="Nguyen H.T.T."/>
            <person name="Saunders A.M."/>
            <person name="Nielsen J.L."/>
            <person name="Wimmer R."/>
            <person name="Le V.Q."/>
            <person name="McIlroy S.J."/>
            <person name="Petrovski S."/>
            <person name="Seviour R.J."/>
            <person name="Calteau A."/>
            <person name="Nielsen K.L."/>
            <person name="Nielsen P.H."/>
        </authorList>
    </citation>
    <scope>NUCLEOTIDE SEQUENCE [LARGE SCALE GENOMIC DNA]</scope>
    <source>
        <strain evidence="2 3">Ben 74</strain>
    </source>
</reference>
<feature type="domain" description="Methyltransferase type 11" evidence="1">
    <location>
        <begin position="39"/>
        <end position="124"/>
    </location>
</feature>
<name>A0A077MCK8_9MICO</name>
<evidence type="ECO:0000313" key="2">
    <source>
        <dbReference type="EMBL" id="CCI52597.1"/>
    </source>
</evidence>
<dbReference type="RefSeq" id="WP_048544920.1">
    <property type="nucleotide sequence ID" value="NZ_HF571038.1"/>
</dbReference>
<dbReference type="SUPFAM" id="SSF53335">
    <property type="entry name" value="S-adenosyl-L-methionine-dependent methyltransferases"/>
    <property type="match status" value="1"/>
</dbReference>
<dbReference type="CDD" id="cd02440">
    <property type="entry name" value="AdoMet_MTases"/>
    <property type="match status" value="1"/>
</dbReference>